<dbReference type="GO" id="GO:0035025">
    <property type="term" value="P:positive regulation of Rho protein signal transduction"/>
    <property type="evidence" value="ECO:0007669"/>
    <property type="project" value="TreeGrafter"/>
</dbReference>
<evidence type="ECO:0000259" key="9">
    <source>
        <dbReference type="PROSITE" id="PS50002"/>
    </source>
</evidence>
<dbReference type="Pfam" id="PF14604">
    <property type="entry name" value="SH3_9"/>
    <property type="match status" value="2"/>
</dbReference>
<evidence type="ECO:0000256" key="7">
    <source>
        <dbReference type="SAM" id="Coils"/>
    </source>
</evidence>
<dbReference type="SUPFAM" id="SSF47473">
    <property type="entry name" value="EF-hand"/>
    <property type="match status" value="2"/>
</dbReference>
<dbReference type="SMART" id="SM00027">
    <property type="entry name" value="EH"/>
    <property type="match status" value="2"/>
</dbReference>
<dbReference type="PROSITE" id="PS50222">
    <property type="entry name" value="EF_HAND_2"/>
    <property type="match status" value="2"/>
</dbReference>
<dbReference type="InterPro" id="IPR000261">
    <property type="entry name" value="EH_dom"/>
</dbReference>
<dbReference type="PANTHER" id="PTHR46006:SF6">
    <property type="entry name" value="INTERSECTIN-2 ISOFORM X1"/>
    <property type="match status" value="1"/>
</dbReference>
<feature type="domain" description="SH3" evidence="9">
    <location>
        <begin position="1068"/>
        <end position="1126"/>
    </location>
</feature>
<dbReference type="PROSITE" id="PS50002">
    <property type="entry name" value="SH3"/>
    <property type="match status" value="5"/>
</dbReference>
<keyword evidence="4" id="KW-0254">Endocytosis</keyword>
<evidence type="ECO:0000313" key="16">
    <source>
        <dbReference type="Proteomes" id="UP001163046"/>
    </source>
</evidence>
<dbReference type="Pfam" id="PF00018">
    <property type="entry name" value="SH3_1"/>
    <property type="match status" value="3"/>
</dbReference>
<dbReference type="Pfam" id="PF00621">
    <property type="entry name" value="RhoGEF"/>
    <property type="match status" value="1"/>
</dbReference>
<dbReference type="InterPro" id="IPR001849">
    <property type="entry name" value="PH_domain"/>
</dbReference>
<dbReference type="InterPro" id="IPR002048">
    <property type="entry name" value="EF_hand_dom"/>
</dbReference>
<feature type="domain" description="EH" evidence="13">
    <location>
        <begin position="28"/>
        <end position="109"/>
    </location>
</feature>
<dbReference type="GO" id="GO:0005737">
    <property type="term" value="C:cytoplasm"/>
    <property type="evidence" value="ECO:0007669"/>
    <property type="project" value="UniProtKB-SubCell"/>
</dbReference>
<feature type="domain" description="C2" evidence="11">
    <location>
        <begin position="1616"/>
        <end position="1691"/>
    </location>
</feature>
<dbReference type="InterPro" id="IPR018247">
    <property type="entry name" value="EF_Hand_1_Ca_BS"/>
</dbReference>
<keyword evidence="5" id="KW-0106">Calcium</keyword>
<evidence type="ECO:0000256" key="2">
    <source>
        <dbReference type="ARBA" id="ARBA00022443"/>
    </source>
</evidence>
<dbReference type="InterPro" id="IPR000008">
    <property type="entry name" value="C2_dom"/>
</dbReference>
<dbReference type="Gene3D" id="2.30.30.40">
    <property type="entry name" value="SH3 Domains"/>
    <property type="match status" value="5"/>
</dbReference>
<dbReference type="Pfam" id="PF12763">
    <property type="entry name" value="EH"/>
    <property type="match status" value="2"/>
</dbReference>
<feature type="domain" description="EF-hand" evidence="14">
    <location>
        <begin position="292"/>
        <end position="327"/>
    </location>
</feature>
<feature type="domain" description="SH3" evidence="9">
    <location>
        <begin position="1135"/>
        <end position="1199"/>
    </location>
</feature>
<dbReference type="Gene3D" id="2.60.40.150">
    <property type="entry name" value="C2 domain"/>
    <property type="match status" value="1"/>
</dbReference>
<gene>
    <name evidence="15" type="primary">ITSN1</name>
    <name evidence="15" type="ORF">OS493_024616</name>
</gene>
<dbReference type="SUPFAM" id="SSF48065">
    <property type="entry name" value="DBL homology domain (DH-domain)"/>
    <property type="match status" value="1"/>
</dbReference>
<keyword evidence="16" id="KW-1185">Reference proteome</keyword>
<accession>A0A9W9ZLW8</accession>
<evidence type="ECO:0000259" key="12">
    <source>
        <dbReference type="PROSITE" id="PS50010"/>
    </source>
</evidence>
<dbReference type="CDD" id="cd11840">
    <property type="entry name" value="SH3_Intersectin_5"/>
    <property type="match status" value="1"/>
</dbReference>
<evidence type="ECO:0000259" key="13">
    <source>
        <dbReference type="PROSITE" id="PS50031"/>
    </source>
</evidence>
<evidence type="ECO:0000256" key="6">
    <source>
        <dbReference type="PROSITE-ProRule" id="PRU00192"/>
    </source>
</evidence>
<feature type="domain" description="DH" evidence="12">
    <location>
        <begin position="1306"/>
        <end position="1447"/>
    </location>
</feature>
<dbReference type="InterPro" id="IPR001452">
    <property type="entry name" value="SH3_domain"/>
</dbReference>
<feature type="compositionally biased region" description="Basic and acidic residues" evidence="8">
    <location>
        <begin position="360"/>
        <end position="379"/>
    </location>
</feature>
<dbReference type="GO" id="GO:0005509">
    <property type="term" value="F:calcium ion binding"/>
    <property type="evidence" value="ECO:0007669"/>
    <property type="project" value="InterPro"/>
</dbReference>
<dbReference type="SMART" id="SM00054">
    <property type="entry name" value="EFh"/>
    <property type="match status" value="2"/>
</dbReference>
<feature type="domain" description="PH" evidence="10">
    <location>
        <begin position="1499"/>
        <end position="1611"/>
    </location>
</feature>
<evidence type="ECO:0000256" key="1">
    <source>
        <dbReference type="ARBA" id="ARBA00004496"/>
    </source>
</evidence>
<dbReference type="PROSITE" id="PS50004">
    <property type="entry name" value="C2"/>
    <property type="match status" value="1"/>
</dbReference>
<dbReference type="OrthoDB" id="2015333at2759"/>
<sequence>MSSQMASSPAAGGIGPSLPVSWVITTDDRTKHEATFQSLNPASGFLTGEQAKKYFLKSNLPPMVLGQIWNLADIDRDGKMTMQEFTIAVHLIQSKLKGVELPTSLPNSLKMTSMPSTFHVGQKTKPAADWGQPTNQAVSNGFSQVGMMTLPHKTVTSGISWSGIKQSPPQTRAVASSSSSVFGSSFGPSLPPASLSSSFNVGMSSGLNTVASSTAILNGPGNQAQTGFGPAPPNVHRANSLTGSFGSNAGPFGIISPTNRLKYNQMFKANDYQKMGFLSGDQARSMLIQSGLPQGILAQIWNLSDLDNDGQLNIEEFALAMHFVDLAKHGQTLPPAVPPELLPPSFQSRQVSSTFSPVPDGRERSDSGRERSGSERERSGSMSDGRSRSGSMSSGKGVFTFEDKRKDNFEKGRLELERRRMELQEKLKRERDDRERKELLEEERRQRAKLEAEQKRQAELEKQRQQQLEMEREQEALRKKMIQQRLAAQIEAERQRQLEWEKRKKEELLNHKNMEQDIVNNLKSRVQKLEEELIKVNQSRNEAQETLDKERQTCMQCQSSLNLINQSREMRLAEISRVQCDIKDSQQRIVVMKKESERLSQDINQRDTNILGDTHGNVMASVQDSRGNLRRLQTLQNNMERVLAEKFKELDTMNTQVKDLNTSVQQLHGQNTRLQQISEAKQREYATWKQRKDEDERQRKDNEARRKQEEDEVRKQRERELEAMRQEQDKQRKEQEMRRRLNEAKQAEEARRQEELKKQQLITKDQILVQQQQMLVSSSVPIVRHISSEQTSVTSTSGSDVKQKVLQMQQLIKEQVTDVIKPTPTNVFKPVAKPITKKEYHKVLYEFEPRNPDEMALEEGDIVLIDPEAKKAPPGWLLGELNNKKGLFPANYVEKMTEEEAKSEKDGMSVSPVDSSSAVKSLAAALSMQFGSGASSISPTVVVNKNSSLTNTNVSTVSPKPSNSQQSTEGFRVMALYPYRAKKDNHLTFSKNDVIIVKEQRDMWWSGELNGNVGWFPKSYVKLLGGVSGTAKPTETNGTAKEQVPSKASAPIPPPPEPKPSTAAAAAATLFECIALYNYTGEAGDLSFSEGDVINVHKDEGEWWEGSCSLGEKGLFPANYVKRKDTEVPKAAPRTKPEIATVTTAYNALSAEQLSLSPGQLILVKRKHPDGWWEGELQARGKKRQSGLFPGNHVKILDRKAPSPASPVTEDVYSVPPSLPRAKLEQVLAMFPYTAQNADELTFYKGSVINVVSKEGDWWKGEMNGQTGMFPSNYVQPLSNLQVGTTQWTGSFDAKVLASMSTTERQRQNVIYEVINTEQTYMDDLSLTLEVFYNPLAESGMLTEQELSTVFINWKELIWCNMRLLKAFLIRKKMSSSVAITMIGDILCEMLPRLTPYVRFCSCQLKACQLIQHKIENEPRLQTTREELCRGSESEGSSFEINLETALEKAEDLCQQVNEGVRNQENTDRLEWLQTHVNLESIGERLFFNSTTNCLGPRKLLHSGTLWKVKSGKELKAFLFNDFLMLTRPRSSITGSLSKKIGFESNEQDVIYDIYRKPIILNDVIVKRSQEDNTEEYVFHLSLADQTFNSFRAELKSERNRWMDLIEKASHTYIETERESRQKAYRARSFRTNGIGKLNVTLIEGVDLIASDPNGFSDPFCEVSMGSQEQRTKTIPQTLNPKWSSTMSFHS</sequence>
<feature type="domain" description="SH3" evidence="9">
    <location>
        <begin position="968"/>
        <end position="1026"/>
    </location>
</feature>
<dbReference type="InterPro" id="IPR011992">
    <property type="entry name" value="EF-hand-dom_pair"/>
</dbReference>
<feature type="domain" description="SH3" evidence="9">
    <location>
        <begin position="1222"/>
        <end position="1280"/>
    </location>
</feature>
<feature type="domain" description="SH3" evidence="9">
    <location>
        <begin position="836"/>
        <end position="898"/>
    </location>
</feature>
<feature type="coiled-coil region" evidence="7">
    <location>
        <begin position="406"/>
        <end position="480"/>
    </location>
</feature>
<organism evidence="15 16">
    <name type="scientific">Desmophyllum pertusum</name>
    <dbReference type="NCBI Taxonomy" id="174260"/>
    <lineage>
        <taxon>Eukaryota</taxon>
        <taxon>Metazoa</taxon>
        <taxon>Cnidaria</taxon>
        <taxon>Anthozoa</taxon>
        <taxon>Hexacorallia</taxon>
        <taxon>Scleractinia</taxon>
        <taxon>Caryophylliina</taxon>
        <taxon>Caryophylliidae</taxon>
        <taxon>Desmophyllum</taxon>
    </lineage>
</organism>
<dbReference type="FunFam" id="2.30.30.40:FF:000072">
    <property type="entry name" value="Unconventional Myosin IB"/>
    <property type="match status" value="1"/>
</dbReference>
<dbReference type="SMART" id="SM00325">
    <property type="entry name" value="RhoGEF"/>
    <property type="match status" value="1"/>
</dbReference>
<dbReference type="InterPro" id="IPR051480">
    <property type="entry name" value="Endocytic_GEF_Adapter"/>
</dbReference>
<feature type="coiled-coil region" evidence="7">
    <location>
        <begin position="512"/>
        <end position="553"/>
    </location>
</feature>
<feature type="compositionally biased region" description="Low complexity" evidence="8">
    <location>
        <begin position="380"/>
        <end position="395"/>
    </location>
</feature>
<keyword evidence="2 6" id="KW-0728">SH3 domain</keyword>
<dbReference type="Pfam" id="PF16652">
    <property type="entry name" value="PH_13"/>
    <property type="match status" value="1"/>
</dbReference>
<feature type="domain" description="EF-hand" evidence="14">
    <location>
        <begin position="60"/>
        <end position="95"/>
    </location>
</feature>
<feature type="region of interest" description="Disordered" evidence="8">
    <location>
        <begin position="1031"/>
        <end position="1061"/>
    </location>
</feature>
<dbReference type="PROSITE" id="PS00018">
    <property type="entry name" value="EF_HAND_1"/>
    <property type="match status" value="2"/>
</dbReference>
<dbReference type="SMART" id="SM00233">
    <property type="entry name" value="PH"/>
    <property type="match status" value="1"/>
</dbReference>
<evidence type="ECO:0000313" key="15">
    <source>
        <dbReference type="EMBL" id="KAJ7383931.1"/>
    </source>
</evidence>
<keyword evidence="7" id="KW-0175">Coiled coil</keyword>
<evidence type="ECO:0000259" key="14">
    <source>
        <dbReference type="PROSITE" id="PS50222"/>
    </source>
</evidence>
<dbReference type="PRINTS" id="PR00452">
    <property type="entry name" value="SH3DOMAIN"/>
</dbReference>
<dbReference type="SUPFAM" id="SSF50044">
    <property type="entry name" value="SH3-domain"/>
    <property type="match status" value="5"/>
</dbReference>
<comment type="subcellular location">
    <subcellularLocation>
        <location evidence="1">Cytoplasm</location>
    </subcellularLocation>
</comment>
<keyword evidence="3" id="KW-0963">Cytoplasm</keyword>
<comment type="caution">
    <text evidence="15">The sequence shown here is derived from an EMBL/GenBank/DDBJ whole genome shotgun (WGS) entry which is preliminary data.</text>
</comment>
<proteinExistence type="predicted"/>
<dbReference type="GO" id="GO:0006897">
    <property type="term" value="P:endocytosis"/>
    <property type="evidence" value="ECO:0007669"/>
    <property type="project" value="UniProtKB-KW"/>
</dbReference>
<feature type="compositionally biased region" description="Polar residues" evidence="8">
    <location>
        <begin position="345"/>
        <end position="356"/>
    </location>
</feature>
<dbReference type="EMBL" id="MU825892">
    <property type="protein sequence ID" value="KAJ7383931.1"/>
    <property type="molecule type" value="Genomic_DNA"/>
</dbReference>
<feature type="region of interest" description="Disordered" evidence="8">
    <location>
        <begin position="335"/>
        <end position="404"/>
    </location>
</feature>
<dbReference type="CDD" id="cd11839">
    <property type="entry name" value="SH3_Intersectin_4"/>
    <property type="match status" value="1"/>
</dbReference>
<dbReference type="SMART" id="SM00326">
    <property type="entry name" value="SH3"/>
    <property type="match status" value="5"/>
</dbReference>
<reference evidence="15" key="1">
    <citation type="submission" date="2023-01" db="EMBL/GenBank/DDBJ databases">
        <title>Genome assembly of the deep-sea coral Lophelia pertusa.</title>
        <authorList>
            <person name="Herrera S."/>
            <person name="Cordes E."/>
        </authorList>
    </citation>
    <scope>NUCLEOTIDE SEQUENCE</scope>
    <source>
        <strain evidence="15">USNM1676648</strain>
        <tissue evidence="15">Polyp</tissue>
    </source>
</reference>
<dbReference type="InterPro" id="IPR000219">
    <property type="entry name" value="DH_dom"/>
</dbReference>
<name>A0A9W9ZLW8_9CNID</name>
<dbReference type="SUPFAM" id="SSF49562">
    <property type="entry name" value="C2 domain (Calcium/lipid-binding domain, CaLB)"/>
    <property type="match status" value="1"/>
</dbReference>
<dbReference type="PANTHER" id="PTHR46006">
    <property type="entry name" value="RHO GUANINE NUCLEOTIDE EXCHANGE FACTOR AT 64C, ISOFORM A"/>
    <property type="match status" value="1"/>
</dbReference>
<evidence type="ECO:0000256" key="4">
    <source>
        <dbReference type="ARBA" id="ARBA00022583"/>
    </source>
</evidence>
<dbReference type="InterPro" id="IPR011993">
    <property type="entry name" value="PH-like_dom_sf"/>
</dbReference>
<dbReference type="FunFam" id="1.10.238.10:FF:000055">
    <property type="entry name" value="Intersectin-1 isoform 1"/>
    <property type="match status" value="1"/>
</dbReference>
<feature type="compositionally biased region" description="Polar residues" evidence="8">
    <location>
        <begin position="1031"/>
        <end position="1040"/>
    </location>
</feature>
<evidence type="ECO:0000256" key="8">
    <source>
        <dbReference type="SAM" id="MobiDB-lite"/>
    </source>
</evidence>
<feature type="region of interest" description="Disordered" evidence="8">
    <location>
        <begin position="685"/>
        <end position="751"/>
    </location>
</feature>
<dbReference type="PRINTS" id="PR00499">
    <property type="entry name" value="P67PHOX"/>
</dbReference>
<dbReference type="PROSITE" id="PS50031">
    <property type="entry name" value="EH"/>
    <property type="match status" value="2"/>
</dbReference>
<dbReference type="Proteomes" id="UP001163046">
    <property type="component" value="Unassembled WGS sequence"/>
</dbReference>
<dbReference type="Gene3D" id="1.10.238.10">
    <property type="entry name" value="EF-hand"/>
    <property type="match status" value="2"/>
</dbReference>
<dbReference type="InterPro" id="IPR035899">
    <property type="entry name" value="DBL_dom_sf"/>
</dbReference>
<dbReference type="PROSITE" id="PS50010">
    <property type="entry name" value="DH_2"/>
    <property type="match status" value="1"/>
</dbReference>
<dbReference type="CDD" id="cd11837">
    <property type="entry name" value="SH3_Intersectin_2"/>
    <property type="match status" value="1"/>
</dbReference>
<evidence type="ECO:0000259" key="10">
    <source>
        <dbReference type="PROSITE" id="PS50003"/>
    </source>
</evidence>
<dbReference type="Gene3D" id="2.30.29.30">
    <property type="entry name" value="Pleckstrin-homology domain (PH domain)/Phosphotyrosine-binding domain (PTB)"/>
    <property type="match status" value="1"/>
</dbReference>
<protein>
    <submittedName>
        <fullName evidence="15">Intersectin 1 (SH3 domain protein)</fullName>
    </submittedName>
</protein>
<dbReference type="InterPro" id="IPR036028">
    <property type="entry name" value="SH3-like_dom_sf"/>
</dbReference>
<dbReference type="InterPro" id="IPR035892">
    <property type="entry name" value="C2_domain_sf"/>
</dbReference>
<dbReference type="Pfam" id="PF00168">
    <property type="entry name" value="C2"/>
    <property type="match status" value="1"/>
</dbReference>
<dbReference type="GO" id="GO:0005085">
    <property type="term" value="F:guanyl-nucleotide exchange factor activity"/>
    <property type="evidence" value="ECO:0007669"/>
    <property type="project" value="InterPro"/>
</dbReference>
<dbReference type="Gene3D" id="1.20.900.10">
    <property type="entry name" value="Dbl homology (DH) domain"/>
    <property type="match status" value="1"/>
</dbReference>
<dbReference type="SUPFAM" id="SSF50729">
    <property type="entry name" value="PH domain-like"/>
    <property type="match status" value="1"/>
</dbReference>
<evidence type="ECO:0000256" key="5">
    <source>
        <dbReference type="ARBA" id="ARBA00022837"/>
    </source>
</evidence>
<dbReference type="PROSITE" id="PS50003">
    <property type="entry name" value="PH_DOMAIN"/>
    <property type="match status" value="1"/>
</dbReference>
<evidence type="ECO:0000259" key="11">
    <source>
        <dbReference type="PROSITE" id="PS50004"/>
    </source>
</evidence>
<evidence type="ECO:0000256" key="3">
    <source>
        <dbReference type="ARBA" id="ARBA00022490"/>
    </source>
</evidence>
<feature type="domain" description="EH" evidence="13">
    <location>
        <begin position="259"/>
        <end position="348"/>
    </location>
</feature>
<dbReference type="CDD" id="cd00052">
    <property type="entry name" value="EH"/>
    <property type="match status" value="2"/>
</dbReference>